<dbReference type="KEGG" id="ccot:CCAX7_54090"/>
<evidence type="ECO:0000313" key="1">
    <source>
        <dbReference type="EMBL" id="BDI33358.1"/>
    </source>
</evidence>
<dbReference type="RefSeq" id="WP_119318986.1">
    <property type="nucleotide sequence ID" value="NZ_AP025739.1"/>
</dbReference>
<dbReference type="EMBL" id="AP025739">
    <property type="protein sequence ID" value="BDI33358.1"/>
    <property type="molecule type" value="Genomic_DNA"/>
</dbReference>
<organism evidence="1 2">
    <name type="scientific">Capsulimonas corticalis</name>
    <dbReference type="NCBI Taxonomy" id="2219043"/>
    <lineage>
        <taxon>Bacteria</taxon>
        <taxon>Bacillati</taxon>
        <taxon>Armatimonadota</taxon>
        <taxon>Armatimonadia</taxon>
        <taxon>Capsulimonadales</taxon>
        <taxon>Capsulimonadaceae</taxon>
        <taxon>Capsulimonas</taxon>
    </lineage>
</organism>
<gene>
    <name evidence="1" type="ORF">CCAX7_54090</name>
</gene>
<proteinExistence type="predicted"/>
<dbReference type="Proteomes" id="UP000287394">
    <property type="component" value="Chromosome"/>
</dbReference>
<reference evidence="1 2" key="1">
    <citation type="journal article" date="2019" name="Int. J. Syst. Evol. Microbiol.">
        <title>Capsulimonas corticalis gen. nov., sp. nov., an aerobic capsulated bacterium, of a novel bacterial order, Capsulimonadales ord. nov., of the class Armatimonadia of the phylum Armatimonadetes.</title>
        <authorList>
            <person name="Li J."/>
            <person name="Kudo C."/>
            <person name="Tonouchi A."/>
        </authorList>
    </citation>
    <scope>NUCLEOTIDE SEQUENCE [LARGE SCALE GENOMIC DNA]</scope>
    <source>
        <strain evidence="1 2">AX-7</strain>
    </source>
</reference>
<sequence>MNPLRIIHGWALLTSAADYEFWHSQFGAENGQPPVEFPCFALATFCFGGGQEYEYMYSEQLGDMQDALALVASSVTI</sequence>
<protein>
    <submittedName>
        <fullName evidence="1">Uncharacterized protein</fullName>
    </submittedName>
</protein>
<keyword evidence="2" id="KW-1185">Reference proteome</keyword>
<accession>A0A402CNN5</accession>
<evidence type="ECO:0000313" key="2">
    <source>
        <dbReference type="Proteomes" id="UP000287394"/>
    </source>
</evidence>
<name>A0A402CNN5_9BACT</name>
<dbReference type="AlphaFoldDB" id="A0A402CNN5"/>